<name>A0ABR1DAW9_NECAM</name>
<evidence type="ECO:0000313" key="5">
    <source>
        <dbReference type="Proteomes" id="UP001303046"/>
    </source>
</evidence>
<dbReference type="Pfam" id="PF01425">
    <property type="entry name" value="Amidase"/>
    <property type="match status" value="1"/>
</dbReference>
<dbReference type="InterPro" id="IPR052096">
    <property type="entry name" value="Endocannabinoid_amidase"/>
</dbReference>
<dbReference type="PANTHER" id="PTHR45847">
    <property type="entry name" value="FATTY ACID AMIDE HYDROLASE"/>
    <property type="match status" value="1"/>
</dbReference>
<feature type="domain" description="Amidase" evidence="3">
    <location>
        <begin position="82"/>
        <end position="556"/>
    </location>
</feature>
<dbReference type="PIRSF" id="PIRSF001221">
    <property type="entry name" value="Amidase_fungi"/>
    <property type="match status" value="1"/>
</dbReference>
<proteinExistence type="inferred from homology"/>
<gene>
    <name evidence="4" type="primary">Necator_chrIV.g13684</name>
    <name evidence="4" type="ORF">RB195_000392</name>
</gene>
<dbReference type="InterPro" id="IPR036928">
    <property type="entry name" value="AS_sf"/>
</dbReference>
<comment type="caution">
    <text evidence="4">The sequence shown here is derived from an EMBL/GenBank/DDBJ whole genome shotgun (WGS) entry which is preliminary data.</text>
</comment>
<evidence type="ECO:0000256" key="2">
    <source>
        <dbReference type="ARBA" id="ARBA00022801"/>
    </source>
</evidence>
<evidence type="ECO:0000313" key="4">
    <source>
        <dbReference type="EMBL" id="KAK6747143.1"/>
    </source>
</evidence>
<dbReference type="SUPFAM" id="SSF75304">
    <property type="entry name" value="Amidase signature (AS) enzymes"/>
    <property type="match status" value="1"/>
</dbReference>
<sequence length="569" mass="63593">MLLLLIVSLCATYLFYLYTKRQQRLKELRDVIARRLIEREESIALAEKSAALVALGKREEIAKWNFQELRENLQKGTVTCVEVLRTFQWKAIMAHKKTNCITLFIQEAERWAADWDAKAAEPGFKKPVFFGIPISLKECIAVKGYDTTRGLAQDVSKPSDSDSVLVQQIKLLGFIPFVQTNVSQLLMSYGCSNPIYGATSSPLDSSRTSGGSSGGESALLAANGSVIGIGGDVGGSIRVPCHFTGTAGIKPSHLRFSHRHSPGVVPGRPLVNSNEGPMTLDIKTSADFLKEIWSNNWITEHDPYVPPVLWNKEMYREGAKYRVGYYVDDGWFTPAPAIQRAVLEAKTHLEAAGHVVVPFQPPDVPEMMRQFVRAVCVDGGSFVFNKLTADIIDPSHYGQIFMVLIPIWLQRIIAYPVELISPRVANMMRAMTLNTCELRETYAKIEQYRDKFVELMMENDLDALLCPPQVLITPKHDIPTKLFCTTSYTAIFNVLDFGAGVVNVTKVNEKDDQAVLSHYPDTDLWYRKAKEASKDCVGFPVNVQVAAPPYREEIVLRLLRDIEIAVTGK</sequence>
<keyword evidence="2" id="KW-0378">Hydrolase</keyword>
<dbReference type="EMBL" id="JAVFWL010000004">
    <property type="protein sequence ID" value="KAK6747143.1"/>
    <property type="molecule type" value="Genomic_DNA"/>
</dbReference>
<accession>A0ABR1DAW9</accession>
<reference evidence="4 5" key="1">
    <citation type="submission" date="2023-08" db="EMBL/GenBank/DDBJ databases">
        <title>A Necator americanus chromosomal reference genome.</title>
        <authorList>
            <person name="Ilik V."/>
            <person name="Petrzelkova K.J."/>
            <person name="Pardy F."/>
            <person name="Fuh T."/>
            <person name="Niatou-Singa F.S."/>
            <person name="Gouil Q."/>
            <person name="Baker L."/>
            <person name="Ritchie M.E."/>
            <person name="Jex A.R."/>
            <person name="Gazzola D."/>
            <person name="Li H."/>
            <person name="Toshio Fujiwara R."/>
            <person name="Zhan B."/>
            <person name="Aroian R.V."/>
            <person name="Pafco B."/>
            <person name="Schwarz E.M."/>
        </authorList>
    </citation>
    <scope>NUCLEOTIDE SEQUENCE [LARGE SCALE GENOMIC DNA]</scope>
    <source>
        <strain evidence="4 5">Aroian</strain>
        <tissue evidence="4">Whole animal</tissue>
    </source>
</reference>
<evidence type="ECO:0000259" key="3">
    <source>
        <dbReference type="Pfam" id="PF01425"/>
    </source>
</evidence>
<dbReference type="InterPro" id="IPR020556">
    <property type="entry name" value="Amidase_CS"/>
</dbReference>
<protein>
    <recommendedName>
        <fullName evidence="3">Amidase domain-containing protein</fullName>
    </recommendedName>
</protein>
<comment type="similarity">
    <text evidence="1">Belongs to the amidase family.</text>
</comment>
<keyword evidence="5" id="KW-1185">Reference proteome</keyword>
<dbReference type="PANTHER" id="PTHR45847:SF11">
    <property type="entry name" value="AMIDASE DOMAIN-CONTAINING PROTEIN"/>
    <property type="match status" value="1"/>
</dbReference>
<dbReference type="PROSITE" id="PS00571">
    <property type="entry name" value="AMIDASES"/>
    <property type="match status" value="1"/>
</dbReference>
<organism evidence="4 5">
    <name type="scientific">Necator americanus</name>
    <name type="common">Human hookworm</name>
    <dbReference type="NCBI Taxonomy" id="51031"/>
    <lineage>
        <taxon>Eukaryota</taxon>
        <taxon>Metazoa</taxon>
        <taxon>Ecdysozoa</taxon>
        <taxon>Nematoda</taxon>
        <taxon>Chromadorea</taxon>
        <taxon>Rhabditida</taxon>
        <taxon>Rhabditina</taxon>
        <taxon>Rhabditomorpha</taxon>
        <taxon>Strongyloidea</taxon>
        <taxon>Ancylostomatidae</taxon>
        <taxon>Bunostominae</taxon>
        <taxon>Necator</taxon>
    </lineage>
</organism>
<evidence type="ECO:0000256" key="1">
    <source>
        <dbReference type="ARBA" id="ARBA00009199"/>
    </source>
</evidence>
<dbReference type="InterPro" id="IPR023631">
    <property type="entry name" value="Amidase_dom"/>
</dbReference>
<dbReference type="Gene3D" id="3.90.1300.10">
    <property type="entry name" value="Amidase signature (AS) domain"/>
    <property type="match status" value="1"/>
</dbReference>
<dbReference type="Proteomes" id="UP001303046">
    <property type="component" value="Unassembled WGS sequence"/>
</dbReference>